<dbReference type="InterPro" id="IPR010310">
    <property type="entry name" value="T7SS_ESAT-6-like"/>
</dbReference>
<accession>A0A1G7QH86</accession>
<evidence type="ECO:0000313" key="2">
    <source>
        <dbReference type="EMBL" id="SDF97927.1"/>
    </source>
</evidence>
<feature type="compositionally biased region" description="Polar residues" evidence="1">
    <location>
        <begin position="83"/>
        <end position="100"/>
    </location>
</feature>
<dbReference type="Proteomes" id="UP000198863">
    <property type="component" value="Unassembled WGS sequence"/>
</dbReference>
<dbReference type="Pfam" id="PF06013">
    <property type="entry name" value="WXG100"/>
    <property type="match status" value="1"/>
</dbReference>
<dbReference type="AlphaFoldDB" id="A0A1G7QH86"/>
<feature type="region of interest" description="Disordered" evidence="1">
    <location>
        <begin position="73"/>
        <end position="100"/>
    </location>
</feature>
<dbReference type="SUPFAM" id="SSF140453">
    <property type="entry name" value="EsxAB dimer-like"/>
    <property type="match status" value="1"/>
</dbReference>
<name>A0A1G7QH86_9ACTN</name>
<dbReference type="EMBL" id="FNCF01000002">
    <property type="protein sequence ID" value="SDF97927.1"/>
    <property type="molecule type" value="Genomic_DNA"/>
</dbReference>
<evidence type="ECO:0000256" key="1">
    <source>
        <dbReference type="SAM" id="MobiDB-lite"/>
    </source>
</evidence>
<gene>
    <name evidence="2" type="ORF">SAMN05660324_1485</name>
</gene>
<sequence>MATFARSATDASEQLNALFRTLNNQLATLESQSRGQFATAFAQVKNTVNTESANMNAALGAIAQSVGQAGANYTRSDEEMRGQMTSVENVTTGITSGLVR</sequence>
<dbReference type="Gene3D" id="1.10.287.1060">
    <property type="entry name" value="ESAT-6-like"/>
    <property type="match status" value="1"/>
</dbReference>
<dbReference type="InterPro" id="IPR036689">
    <property type="entry name" value="ESAT-6-like_sf"/>
</dbReference>
<dbReference type="RefSeq" id="WP_165640178.1">
    <property type="nucleotide sequence ID" value="NZ_FNCF01000002.1"/>
</dbReference>
<organism evidence="2 3">
    <name type="scientific">Klenkia brasiliensis</name>
    <dbReference type="NCBI Taxonomy" id="333142"/>
    <lineage>
        <taxon>Bacteria</taxon>
        <taxon>Bacillati</taxon>
        <taxon>Actinomycetota</taxon>
        <taxon>Actinomycetes</taxon>
        <taxon>Geodermatophilales</taxon>
        <taxon>Geodermatophilaceae</taxon>
        <taxon>Klenkia</taxon>
    </lineage>
</organism>
<reference evidence="3" key="1">
    <citation type="submission" date="2016-10" db="EMBL/GenBank/DDBJ databases">
        <authorList>
            <person name="Varghese N."/>
            <person name="Submissions S."/>
        </authorList>
    </citation>
    <scope>NUCLEOTIDE SEQUENCE [LARGE SCALE GENOMIC DNA]</scope>
    <source>
        <strain evidence="3">DSM 44526</strain>
    </source>
</reference>
<protein>
    <submittedName>
        <fullName evidence="2">Proteins of 100 residues with WXG</fullName>
    </submittedName>
</protein>
<proteinExistence type="predicted"/>
<keyword evidence="3" id="KW-1185">Reference proteome</keyword>
<evidence type="ECO:0000313" key="3">
    <source>
        <dbReference type="Proteomes" id="UP000198863"/>
    </source>
</evidence>